<feature type="compositionally biased region" description="Basic and acidic residues" evidence="1">
    <location>
        <begin position="42"/>
        <end position="53"/>
    </location>
</feature>
<accession>A0ABS3J3D7</accession>
<organism evidence="2 3">
    <name type="scientific">Jiella sonneratiae</name>
    <dbReference type="NCBI Taxonomy" id="2816856"/>
    <lineage>
        <taxon>Bacteria</taxon>
        <taxon>Pseudomonadati</taxon>
        <taxon>Pseudomonadota</taxon>
        <taxon>Alphaproteobacteria</taxon>
        <taxon>Hyphomicrobiales</taxon>
        <taxon>Aurantimonadaceae</taxon>
        <taxon>Jiella</taxon>
    </lineage>
</organism>
<keyword evidence="3" id="KW-1185">Reference proteome</keyword>
<feature type="region of interest" description="Disordered" evidence="1">
    <location>
        <begin position="42"/>
        <end position="62"/>
    </location>
</feature>
<feature type="region of interest" description="Disordered" evidence="1">
    <location>
        <begin position="1"/>
        <end position="24"/>
    </location>
</feature>
<evidence type="ECO:0000256" key="1">
    <source>
        <dbReference type="SAM" id="MobiDB-lite"/>
    </source>
</evidence>
<proteinExistence type="predicted"/>
<reference evidence="2 3" key="1">
    <citation type="submission" date="2021-03" db="EMBL/GenBank/DDBJ databases">
        <title>Whole genome sequence of Jiella sp. MQZ13P-4.</title>
        <authorList>
            <person name="Tuo L."/>
        </authorList>
    </citation>
    <scope>NUCLEOTIDE SEQUENCE [LARGE SCALE GENOMIC DNA]</scope>
    <source>
        <strain evidence="2 3">MQZ13P-4</strain>
    </source>
</reference>
<evidence type="ECO:0000313" key="2">
    <source>
        <dbReference type="EMBL" id="MBO0904185.1"/>
    </source>
</evidence>
<gene>
    <name evidence="2" type="ORF">J1C47_11065</name>
</gene>
<comment type="caution">
    <text evidence="2">The sequence shown here is derived from an EMBL/GenBank/DDBJ whole genome shotgun (WGS) entry which is preliminary data.</text>
</comment>
<protein>
    <submittedName>
        <fullName evidence="2">Uncharacterized protein</fullName>
    </submittedName>
</protein>
<evidence type="ECO:0000313" key="3">
    <source>
        <dbReference type="Proteomes" id="UP000664288"/>
    </source>
</evidence>
<dbReference type="RefSeq" id="WP_207350822.1">
    <property type="nucleotide sequence ID" value="NZ_JAFMPY010000009.1"/>
</dbReference>
<sequence length="62" mass="6756">MPIEAGKVQKGLRMGGVAHPSCPDIRRRQTMTSMPAIHRAIDLPELGRRDDRQPAIGRAAAP</sequence>
<name>A0ABS3J3D7_9HYPH</name>
<dbReference type="Proteomes" id="UP000664288">
    <property type="component" value="Unassembled WGS sequence"/>
</dbReference>
<dbReference type="EMBL" id="JAFMPY010000009">
    <property type="protein sequence ID" value="MBO0904185.1"/>
    <property type="molecule type" value="Genomic_DNA"/>
</dbReference>